<dbReference type="STRING" id="118168.MC7420_7058"/>
<accession>B4VI95</accession>
<reference evidence="1 2" key="1">
    <citation type="submission" date="2008-07" db="EMBL/GenBank/DDBJ databases">
        <authorList>
            <person name="Tandeau de Marsac N."/>
            <person name="Ferriera S."/>
            <person name="Johnson J."/>
            <person name="Kravitz S."/>
            <person name="Beeson K."/>
            <person name="Sutton G."/>
            <person name="Rogers Y.-H."/>
            <person name="Friedman R."/>
            <person name="Frazier M."/>
            <person name="Venter J.C."/>
        </authorList>
    </citation>
    <scope>NUCLEOTIDE SEQUENCE [LARGE SCALE GENOMIC DNA]</scope>
    <source>
        <strain evidence="1 2">PCC 7420</strain>
    </source>
</reference>
<gene>
    <name evidence="1" type="ORF">MC7420_7058</name>
</gene>
<dbReference type="eggNOG" id="ENOG5032XIY">
    <property type="taxonomic scope" value="Bacteria"/>
</dbReference>
<name>B4VI95_9CYAN</name>
<proteinExistence type="predicted"/>
<evidence type="ECO:0000313" key="2">
    <source>
        <dbReference type="Proteomes" id="UP000003835"/>
    </source>
</evidence>
<dbReference type="HOGENOM" id="CLU_1164939_0_0_3"/>
<dbReference type="RefSeq" id="WP_006097874.1">
    <property type="nucleotide sequence ID" value="NZ_DS989841.1"/>
</dbReference>
<dbReference type="Proteomes" id="UP000003835">
    <property type="component" value="Unassembled WGS sequence"/>
</dbReference>
<dbReference type="EMBL" id="DS989841">
    <property type="protein sequence ID" value="EDX78405.1"/>
    <property type="molecule type" value="Genomic_DNA"/>
</dbReference>
<protein>
    <submittedName>
        <fullName evidence="1">Uncharacterized protein</fullName>
    </submittedName>
</protein>
<dbReference type="AlphaFoldDB" id="B4VI95"/>
<organism evidence="1 2">
    <name type="scientific">Coleofasciculus chthonoplastes PCC 7420</name>
    <dbReference type="NCBI Taxonomy" id="118168"/>
    <lineage>
        <taxon>Bacteria</taxon>
        <taxon>Bacillati</taxon>
        <taxon>Cyanobacteriota</taxon>
        <taxon>Cyanophyceae</taxon>
        <taxon>Coleofasciculales</taxon>
        <taxon>Coleofasciculaceae</taxon>
        <taxon>Coleofasciculus</taxon>
    </lineage>
</organism>
<sequence>MTPEQKQEITELRARNLTPKQIARKLGLRAAEVTTYIKEQAEEKTLARVASGELDPVVECFVNANCADYYLHENPDPIEETEANIDRGLALVCITRKAKYDRFTVCTYLLDVWCLGVKDTMGPRQLNSVEYKQMLDYAYQGFPEGSQKITLEQAQSLVYSAVEYADQLGFKPHQDFQQSRFHLGKWSGQPKIQMGRNGKPFYISGPYDNPETIINILRKNVGEGNFDYMTQLFDDSDESGSFTDSLLTETLLKELL</sequence>
<keyword evidence="2" id="KW-1185">Reference proteome</keyword>
<evidence type="ECO:0000313" key="1">
    <source>
        <dbReference type="EMBL" id="EDX78405.1"/>
    </source>
</evidence>